<organism evidence="1 2">
    <name type="scientific">Paenibacillus baimaensis</name>
    <dbReference type="NCBI Taxonomy" id="2982185"/>
    <lineage>
        <taxon>Bacteria</taxon>
        <taxon>Bacillati</taxon>
        <taxon>Bacillota</taxon>
        <taxon>Bacilli</taxon>
        <taxon>Bacillales</taxon>
        <taxon>Paenibacillaceae</taxon>
        <taxon>Paenibacillus</taxon>
    </lineage>
</organism>
<protein>
    <submittedName>
        <fullName evidence="1">Uncharacterized protein</fullName>
    </submittedName>
</protein>
<proteinExistence type="predicted"/>
<dbReference type="RefSeq" id="WP_262686439.1">
    <property type="nucleotide sequence ID" value="NZ_JAOQIO010000094.1"/>
</dbReference>
<dbReference type="EMBL" id="JAOQIO010000094">
    <property type="protein sequence ID" value="MCU6795506.1"/>
    <property type="molecule type" value="Genomic_DNA"/>
</dbReference>
<sequence>MRTDYIDILSIISNNLYKSAEQVMQIASEMINANTFCIAINDRLTTTVLKTFNREVTMLEEGLIVDNEQSYCHLVIEKSVGPLVIQDNKPIR</sequence>
<gene>
    <name evidence="1" type="ORF">OB236_25670</name>
</gene>
<evidence type="ECO:0000313" key="1">
    <source>
        <dbReference type="EMBL" id="MCU6795506.1"/>
    </source>
</evidence>
<name>A0ABT2UNB2_9BACL</name>
<accession>A0ABT2UNB2</accession>
<keyword evidence="2" id="KW-1185">Reference proteome</keyword>
<comment type="caution">
    <text evidence="1">The sequence shown here is derived from an EMBL/GenBank/DDBJ whole genome shotgun (WGS) entry which is preliminary data.</text>
</comment>
<reference evidence="1 2" key="1">
    <citation type="submission" date="2022-09" db="EMBL/GenBank/DDBJ databases">
        <authorList>
            <person name="Han X.L."/>
            <person name="Wang Q."/>
            <person name="Lu T."/>
        </authorList>
    </citation>
    <scope>NUCLEOTIDE SEQUENCE [LARGE SCALE GENOMIC DNA]</scope>
    <source>
        <strain evidence="1 2">WQ 127069</strain>
    </source>
</reference>
<dbReference type="Proteomes" id="UP001652445">
    <property type="component" value="Unassembled WGS sequence"/>
</dbReference>
<evidence type="ECO:0000313" key="2">
    <source>
        <dbReference type="Proteomes" id="UP001652445"/>
    </source>
</evidence>